<keyword evidence="1" id="KW-0032">Aminotransferase</keyword>
<proteinExistence type="predicted"/>
<dbReference type="PANTHER" id="PTHR46658:SF1">
    <property type="entry name" value="CYS OR MET METABOLISM PYRIDOXAL-PHOSPHATE-DEPENDENT ENZYME"/>
    <property type="match status" value="1"/>
</dbReference>
<organism evidence="1 2">
    <name type="scientific">Oceanobacillus locisalsi</name>
    <dbReference type="NCBI Taxonomy" id="546107"/>
    <lineage>
        <taxon>Bacteria</taxon>
        <taxon>Bacillati</taxon>
        <taxon>Bacillota</taxon>
        <taxon>Bacilli</taxon>
        <taxon>Bacillales</taxon>
        <taxon>Bacillaceae</taxon>
        <taxon>Oceanobacillus</taxon>
    </lineage>
</organism>
<comment type="caution">
    <text evidence="1">The sequence shown here is derived from an EMBL/GenBank/DDBJ whole genome shotgun (WGS) entry which is preliminary data.</text>
</comment>
<dbReference type="SUPFAM" id="SSF53383">
    <property type="entry name" value="PLP-dependent transferases"/>
    <property type="match status" value="1"/>
</dbReference>
<gene>
    <name evidence="1" type="ORF">ACFQ19_04750</name>
</gene>
<dbReference type="InterPro" id="IPR009651">
    <property type="entry name" value="Met_g_lyase_put"/>
</dbReference>
<sequence>MQEDRLMIEAEKDCFEGHQYIQGIVEENQRRVLEAFREHRISDAHLQGTTGYGYDDLGREGLEAVYAQVFGGEDAVVRPQIVSGTHAITTALFGVLRPQDELVYITGHPYDTLDDVIGKPGKKEGSLADFQIGYREVALKDTGTIDLEEVKRSWTKETKVIAIQRSKGYDERPSFTINEIAEMIAFVKEIDPNVIVFVDNCYGEFTETQEPLHVGADLIAGSLIKNPGGGLVRAGGYIAGREDLIHLCANRLTAPGLGKETGASLGMLQEMYQGFFMAPHVVGEALKGALFTARYLELAGFHTAPSYLEKRTDLIQTVTFEKADEMIAFCQSIQESSPINSYVKAYPSDMPGYEDEVIMAAGTFIQGASIELSADGPIRAPYTAYVQGGLTYTHVKIAVTEAVKTLKHQGFIF</sequence>
<dbReference type="RefSeq" id="WP_379590935.1">
    <property type="nucleotide sequence ID" value="NZ_JBHTKK010000003.1"/>
</dbReference>
<accession>A0ABW3NFT5</accession>
<evidence type="ECO:0000313" key="2">
    <source>
        <dbReference type="Proteomes" id="UP001597041"/>
    </source>
</evidence>
<dbReference type="PANTHER" id="PTHR46658">
    <property type="entry name" value="CYS OR MET METABOLISM PYRIDOXAL-PHOSPHATE-DEPENDENT ENZYME"/>
    <property type="match status" value="1"/>
</dbReference>
<dbReference type="InterPro" id="IPR015424">
    <property type="entry name" value="PyrdxlP-dep_Trfase"/>
</dbReference>
<dbReference type="GO" id="GO:0008483">
    <property type="term" value="F:transaminase activity"/>
    <property type="evidence" value="ECO:0007669"/>
    <property type="project" value="UniProtKB-KW"/>
</dbReference>
<dbReference type="EMBL" id="JBHTKK010000003">
    <property type="protein sequence ID" value="MFD1065330.1"/>
    <property type="molecule type" value="Genomic_DNA"/>
</dbReference>
<evidence type="ECO:0000313" key="1">
    <source>
        <dbReference type="EMBL" id="MFD1065330.1"/>
    </source>
</evidence>
<dbReference type="Gene3D" id="3.90.1150.60">
    <property type="entry name" value="Methioning gamme-lyase, C-terminal domain"/>
    <property type="match status" value="1"/>
</dbReference>
<name>A0ABW3NFT5_9BACI</name>
<keyword evidence="2" id="KW-1185">Reference proteome</keyword>
<dbReference type="Pfam" id="PF06838">
    <property type="entry name" value="Met_gamma_lyase"/>
    <property type="match status" value="1"/>
</dbReference>
<reference evidence="2" key="1">
    <citation type="journal article" date="2019" name="Int. J. Syst. Evol. Microbiol.">
        <title>The Global Catalogue of Microorganisms (GCM) 10K type strain sequencing project: providing services to taxonomists for standard genome sequencing and annotation.</title>
        <authorList>
            <consortium name="The Broad Institute Genomics Platform"/>
            <consortium name="The Broad Institute Genome Sequencing Center for Infectious Disease"/>
            <person name="Wu L."/>
            <person name="Ma J."/>
        </authorList>
    </citation>
    <scope>NUCLEOTIDE SEQUENCE [LARGE SCALE GENOMIC DNA]</scope>
    <source>
        <strain evidence="2">CCUG 56608</strain>
    </source>
</reference>
<protein>
    <submittedName>
        <fullName evidence="1">Aminotransferase class I/II-fold pyridoxal phosphate-dependent enzyme</fullName>
    </submittedName>
</protein>
<dbReference type="Gene3D" id="3.40.640.10">
    <property type="entry name" value="Type I PLP-dependent aspartate aminotransferase-like (Major domain)"/>
    <property type="match status" value="1"/>
</dbReference>
<dbReference type="Proteomes" id="UP001597041">
    <property type="component" value="Unassembled WGS sequence"/>
</dbReference>
<keyword evidence="1" id="KW-0808">Transferase</keyword>
<dbReference type="InterPro" id="IPR015421">
    <property type="entry name" value="PyrdxlP-dep_Trfase_major"/>
</dbReference>